<sequence>MPIYNEGGPAAYAQSQQSRQDDQFRQLLQMMMMGMQHKTQQGQYSDEMRQQQIENLREDEKLRLSRKRAEDYGRFIDLQTKPPKTTQWESQKAGGEALFKSGYLNKEEFDIFTATGQMPTDYEDFKKKEEIKAGVAAKYRQEPSEKVNPFVREALSSLDNVANQRVRVKTAHPASALSYDSENDNFLKAAGFIRQSLMAKLMSPSISVEERAKIAQLVNGSTLEKIGKAMMDEKNFVTENGVEYLIVPDSSLKFAISR</sequence>
<reference evidence="3" key="1">
    <citation type="submission" date="2020-03" db="EMBL/GenBank/DDBJ databases">
        <title>The deep terrestrial virosphere.</title>
        <authorList>
            <person name="Holmfeldt K."/>
            <person name="Nilsson E."/>
            <person name="Simone D."/>
            <person name="Lopez-Fernandez M."/>
            <person name="Wu X."/>
            <person name="de Brujin I."/>
            <person name="Lundin D."/>
            <person name="Andersson A."/>
            <person name="Bertilsson S."/>
            <person name="Dopson M."/>
        </authorList>
    </citation>
    <scope>NUCLEOTIDE SEQUENCE</scope>
    <source>
        <strain evidence="3">MM415A00774</strain>
        <strain evidence="2">MM415B01232</strain>
    </source>
</reference>
<evidence type="ECO:0000256" key="1">
    <source>
        <dbReference type="SAM" id="MobiDB-lite"/>
    </source>
</evidence>
<gene>
    <name evidence="3" type="ORF">MM415A00774_0014</name>
    <name evidence="2" type="ORF">MM415B01232_0010</name>
</gene>
<name>A0A6M3KDU7_9ZZZZ</name>
<dbReference type="EMBL" id="MT142407">
    <property type="protein sequence ID" value="QJA80117.1"/>
    <property type="molecule type" value="Genomic_DNA"/>
</dbReference>
<dbReference type="AlphaFoldDB" id="A0A6M3KDU7"/>
<evidence type="ECO:0000313" key="3">
    <source>
        <dbReference type="EMBL" id="QJA80117.1"/>
    </source>
</evidence>
<protein>
    <submittedName>
        <fullName evidence="3">Uncharacterized protein</fullName>
    </submittedName>
</protein>
<accession>A0A6M3KDU7</accession>
<organism evidence="3">
    <name type="scientific">viral metagenome</name>
    <dbReference type="NCBI Taxonomy" id="1070528"/>
    <lineage>
        <taxon>unclassified sequences</taxon>
        <taxon>metagenomes</taxon>
        <taxon>organismal metagenomes</taxon>
    </lineage>
</organism>
<feature type="region of interest" description="Disordered" evidence="1">
    <location>
        <begin position="1"/>
        <end position="20"/>
    </location>
</feature>
<evidence type="ECO:0000313" key="2">
    <source>
        <dbReference type="EMBL" id="QJA59774.1"/>
    </source>
</evidence>
<dbReference type="EMBL" id="MT141384">
    <property type="protein sequence ID" value="QJA59774.1"/>
    <property type="molecule type" value="Genomic_DNA"/>
</dbReference>
<proteinExistence type="predicted"/>